<dbReference type="PANTHER" id="PTHR34427">
    <property type="entry name" value="DUF4283 DOMAIN PROTEIN"/>
    <property type="match status" value="1"/>
</dbReference>
<organism evidence="1 2">
    <name type="scientific">Vitis vinifera</name>
    <name type="common">Grape</name>
    <dbReference type="NCBI Taxonomy" id="29760"/>
    <lineage>
        <taxon>Eukaryota</taxon>
        <taxon>Viridiplantae</taxon>
        <taxon>Streptophyta</taxon>
        <taxon>Embryophyta</taxon>
        <taxon>Tracheophyta</taxon>
        <taxon>Spermatophyta</taxon>
        <taxon>Magnoliopsida</taxon>
        <taxon>eudicotyledons</taxon>
        <taxon>Gunneridae</taxon>
        <taxon>Pentapetalae</taxon>
        <taxon>rosids</taxon>
        <taxon>Vitales</taxon>
        <taxon>Vitaceae</taxon>
        <taxon>Viteae</taxon>
        <taxon>Vitis</taxon>
    </lineage>
</organism>
<gene>
    <name evidence="1" type="ORF">CK203_056014</name>
</gene>
<reference evidence="1 2" key="1">
    <citation type="journal article" date="2018" name="PLoS Genet.">
        <title>Population sequencing reveals clonal diversity and ancestral inbreeding in the grapevine cultivar Chardonnay.</title>
        <authorList>
            <person name="Roach M.J."/>
            <person name="Johnson D.L."/>
            <person name="Bohlmann J."/>
            <person name="van Vuuren H.J."/>
            <person name="Jones S.J."/>
            <person name="Pretorius I.S."/>
            <person name="Schmidt S.A."/>
            <person name="Borneman A.R."/>
        </authorList>
    </citation>
    <scope>NUCLEOTIDE SEQUENCE [LARGE SCALE GENOMIC DNA]</scope>
    <source>
        <strain evidence="2">cv. Chardonnay</strain>
        <tissue evidence="1">Leaf</tissue>
    </source>
</reference>
<dbReference type="EMBL" id="QGNW01000358">
    <property type="protein sequence ID" value="RVW75051.1"/>
    <property type="molecule type" value="Genomic_DNA"/>
</dbReference>
<name>A0A438GS62_VITVI</name>
<evidence type="ECO:0000313" key="2">
    <source>
        <dbReference type="Proteomes" id="UP000288805"/>
    </source>
</evidence>
<proteinExistence type="predicted"/>
<dbReference type="PANTHER" id="PTHR34427:SF5">
    <property type="entry name" value="DUF4283 DOMAIN-CONTAINING PROTEIN"/>
    <property type="match status" value="1"/>
</dbReference>
<dbReference type="AlphaFoldDB" id="A0A438GS62"/>
<accession>A0A438GS62</accession>
<evidence type="ECO:0000313" key="1">
    <source>
        <dbReference type="EMBL" id="RVW75051.1"/>
    </source>
</evidence>
<dbReference type="Proteomes" id="UP000288805">
    <property type="component" value="Unassembled WGS sequence"/>
</dbReference>
<comment type="caution">
    <text evidence="1">The sequence shown here is derived from an EMBL/GenBank/DDBJ whole genome shotgun (WGS) entry which is preliminary data.</text>
</comment>
<protein>
    <submittedName>
        <fullName evidence="1">Uncharacterized protein</fullName>
    </submittedName>
</protein>
<sequence>MRVCNVCWVELRPAAGIMEIRSGLLTRRKREGNIDWNAERMRGLGEEPQGDAKSSLIPVAQLRRRGGGGVKLQWLPKGSLRIVVLGRGQLLFEFETVWEAKQVLARGRRVQENFLCLEKWNPEVGCFQKEFYANEACDRVLGLPLHLWSRENLGEVGWKKFTKLCLVGFTAIREEEAGCSQAICSKNPKERFAQAEVQSWVQDVTSKDGLLKGGAALVVAHSTGMQAEGLWKLGRRVV</sequence>